<feature type="domain" description="RNA polymerase sigma factor 70 region 4 type 2" evidence="6">
    <location>
        <begin position="121"/>
        <end position="172"/>
    </location>
</feature>
<keyword evidence="3" id="KW-0731">Sigma factor</keyword>
<dbReference type="AlphaFoldDB" id="A0A5B2VPN4"/>
<sequence>MSDVYTDEQYLHFSSSRDEVISYLFRKYHNKIYHYALKVTKSEVLAEDILQDVFVKLFEYQDLHTIKNMENFMMSVTRNHTLNILKRRQFELKQRQTKYEYWYEPQSETEEAIYLNDSQKNLQRVIQQLPDRQRDVFNLCHIKGLKYKEAAKLLSLSPLTIKKHMQLALQFMRSYAAKNDLFILICAVITYYLRSI</sequence>
<dbReference type="InterPro" id="IPR013249">
    <property type="entry name" value="RNA_pol_sigma70_r4_t2"/>
</dbReference>
<gene>
    <name evidence="7" type="ORF">F0L74_28160</name>
</gene>
<dbReference type="Gene3D" id="1.10.10.10">
    <property type="entry name" value="Winged helix-like DNA-binding domain superfamily/Winged helix DNA-binding domain"/>
    <property type="match status" value="1"/>
</dbReference>
<dbReference type="PANTHER" id="PTHR43133:SF46">
    <property type="entry name" value="RNA POLYMERASE SIGMA-70 FACTOR ECF SUBFAMILY"/>
    <property type="match status" value="1"/>
</dbReference>
<organism evidence="7 8">
    <name type="scientific">Chitinophaga agrisoli</name>
    <dbReference type="NCBI Taxonomy" id="2607653"/>
    <lineage>
        <taxon>Bacteria</taxon>
        <taxon>Pseudomonadati</taxon>
        <taxon>Bacteroidota</taxon>
        <taxon>Chitinophagia</taxon>
        <taxon>Chitinophagales</taxon>
        <taxon>Chitinophagaceae</taxon>
        <taxon>Chitinophaga</taxon>
    </lineage>
</organism>
<name>A0A5B2VPN4_9BACT</name>
<dbReference type="SUPFAM" id="SSF88946">
    <property type="entry name" value="Sigma2 domain of RNA polymerase sigma factors"/>
    <property type="match status" value="1"/>
</dbReference>
<dbReference type="NCBIfam" id="TIGR02937">
    <property type="entry name" value="sigma70-ECF"/>
    <property type="match status" value="1"/>
</dbReference>
<dbReference type="Pfam" id="PF04542">
    <property type="entry name" value="Sigma70_r2"/>
    <property type="match status" value="1"/>
</dbReference>
<dbReference type="RefSeq" id="WP_149841227.1">
    <property type="nucleotide sequence ID" value="NZ_VUOC01000004.1"/>
</dbReference>
<dbReference type="InterPro" id="IPR013324">
    <property type="entry name" value="RNA_pol_sigma_r3/r4-like"/>
</dbReference>
<dbReference type="GO" id="GO:0006352">
    <property type="term" value="P:DNA-templated transcription initiation"/>
    <property type="evidence" value="ECO:0007669"/>
    <property type="project" value="InterPro"/>
</dbReference>
<evidence type="ECO:0000256" key="4">
    <source>
        <dbReference type="ARBA" id="ARBA00023163"/>
    </source>
</evidence>
<protein>
    <submittedName>
        <fullName evidence="7">Sigma-70 family RNA polymerase sigma factor</fullName>
    </submittedName>
</protein>
<feature type="domain" description="RNA polymerase sigma-70 region 2" evidence="5">
    <location>
        <begin position="24"/>
        <end position="89"/>
    </location>
</feature>
<dbReference type="SUPFAM" id="SSF88659">
    <property type="entry name" value="Sigma3 and sigma4 domains of RNA polymerase sigma factors"/>
    <property type="match status" value="1"/>
</dbReference>
<comment type="caution">
    <text evidence="7">The sequence shown here is derived from an EMBL/GenBank/DDBJ whole genome shotgun (WGS) entry which is preliminary data.</text>
</comment>
<dbReference type="Proteomes" id="UP000324611">
    <property type="component" value="Unassembled WGS sequence"/>
</dbReference>
<accession>A0A5B2VPN4</accession>
<comment type="similarity">
    <text evidence="1">Belongs to the sigma-70 factor family. ECF subfamily.</text>
</comment>
<reference evidence="7 8" key="1">
    <citation type="submission" date="2019-09" db="EMBL/GenBank/DDBJ databases">
        <title>Chitinophaga ginsengihumi sp. nov., isolated from soil of ginseng rhizosphere.</title>
        <authorList>
            <person name="Lee J."/>
        </authorList>
    </citation>
    <scope>NUCLEOTIDE SEQUENCE [LARGE SCALE GENOMIC DNA]</scope>
    <source>
        <strain evidence="7 8">BN140078</strain>
    </source>
</reference>
<keyword evidence="4" id="KW-0804">Transcription</keyword>
<dbReference type="GO" id="GO:0003677">
    <property type="term" value="F:DNA binding"/>
    <property type="evidence" value="ECO:0007669"/>
    <property type="project" value="InterPro"/>
</dbReference>
<dbReference type="InterPro" id="IPR039425">
    <property type="entry name" value="RNA_pol_sigma-70-like"/>
</dbReference>
<dbReference type="InterPro" id="IPR014284">
    <property type="entry name" value="RNA_pol_sigma-70_dom"/>
</dbReference>
<dbReference type="PANTHER" id="PTHR43133">
    <property type="entry name" value="RNA POLYMERASE ECF-TYPE SIGMA FACTO"/>
    <property type="match status" value="1"/>
</dbReference>
<dbReference type="Gene3D" id="1.10.1740.10">
    <property type="match status" value="1"/>
</dbReference>
<proteinExistence type="inferred from homology"/>
<evidence type="ECO:0000259" key="6">
    <source>
        <dbReference type="Pfam" id="PF08281"/>
    </source>
</evidence>
<dbReference type="InterPro" id="IPR036388">
    <property type="entry name" value="WH-like_DNA-bd_sf"/>
</dbReference>
<dbReference type="InterPro" id="IPR013325">
    <property type="entry name" value="RNA_pol_sigma_r2"/>
</dbReference>
<evidence type="ECO:0000256" key="3">
    <source>
        <dbReference type="ARBA" id="ARBA00023082"/>
    </source>
</evidence>
<dbReference type="EMBL" id="VUOC01000004">
    <property type="protein sequence ID" value="KAA2240049.1"/>
    <property type="molecule type" value="Genomic_DNA"/>
</dbReference>
<evidence type="ECO:0000313" key="8">
    <source>
        <dbReference type="Proteomes" id="UP000324611"/>
    </source>
</evidence>
<keyword evidence="8" id="KW-1185">Reference proteome</keyword>
<reference evidence="7 8" key="2">
    <citation type="submission" date="2019-09" db="EMBL/GenBank/DDBJ databases">
        <authorList>
            <person name="Jin C."/>
        </authorList>
    </citation>
    <scope>NUCLEOTIDE SEQUENCE [LARGE SCALE GENOMIC DNA]</scope>
    <source>
        <strain evidence="7 8">BN140078</strain>
    </source>
</reference>
<keyword evidence="2" id="KW-0805">Transcription regulation</keyword>
<dbReference type="Pfam" id="PF08281">
    <property type="entry name" value="Sigma70_r4_2"/>
    <property type="match status" value="1"/>
</dbReference>
<evidence type="ECO:0000313" key="7">
    <source>
        <dbReference type="EMBL" id="KAA2240049.1"/>
    </source>
</evidence>
<evidence type="ECO:0000256" key="1">
    <source>
        <dbReference type="ARBA" id="ARBA00010641"/>
    </source>
</evidence>
<dbReference type="InterPro" id="IPR007627">
    <property type="entry name" value="RNA_pol_sigma70_r2"/>
</dbReference>
<evidence type="ECO:0000259" key="5">
    <source>
        <dbReference type="Pfam" id="PF04542"/>
    </source>
</evidence>
<evidence type="ECO:0000256" key="2">
    <source>
        <dbReference type="ARBA" id="ARBA00023015"/>
    </source>
</evidence>
<dbReference type="GO" id="GO:0016987">
    <property type="term" value="F:sigma factor activity"/>
    <property type="evidence" value="ECO:0007669"/>
    <property type="project" value="UniProtKB-KW"/>
</dbReference>